<evidence type="ECO:0000313" key="6">
    <source>
        <dbReference type="EMBL" id="QFZ24586.1"/>
    </source>
</evidence>
<name>A0A5Q0HE78_SACSY</name>
<keyword evidence="2 6" id="KW-0032">Aminotransferase</keyword>
<evidence type="ECO:0000256" key="1">
    <source>
        <dbReference type="ARBA" id="ARBA00001933"/>
    </source>
</evidence>
<dbReference type="SUPFAM" id="SSF53383">
    <property type="entry name" value="PLP-dependent transferases"/>
    <property type="match status" value="1"/>
</dbReference>
<dbReference type="Gene3D" id="3.90.1150.10">
    <property type="entry name" value="Aspartate Aminotransferase, domain 1"/>
    <property type="match status" value="1"/>
</dbReference>
<dbReference type="InterPro" id="IPR004839">
    <property type="entry name" value="Aminotransferase_I/II_large"/>
</dbReference>
<keyword evidence="4" id="KW-0663">Pyridoxal phosphate</keyword>
<dbReference type="EMBL" id="CP034550">
    <property type="protein sequence ID" value="QFZ24586.1"/>
    <property type="molecule type" value="Genomic_DNA"/>
</dbReference>
<dbReference type="KEGG" id="ssyi:EKG83_29585"/>
<keyword evidence="7" id="KW-1185">Reference proteome</keyword>
<dbReference type="Pfam" id="PF00155">
    <property type="entry name" value="Aminotran_1_2"/>
    <property type="match status" value="1"/>
</dbReference>
<dbReference type="InterPro" id="IPR015421">
    <property type="entry name" value="PyrdxlP-dep_Trfase_major"/>
</dbReference>
<protein>
    <submittedName>
        <fullName evidence="6">PLP-dependent aminotransferase family protein</fullName>
    </submittedName>
</protein>
<dbReference type="AlphaFoldDB" id="A0A5Q0HE78"/>
<organism evidence="6 7">
    <name type="scientific">Saccharothrix syringae</name>
    <name type="common">Nocardiopsis syringae</name>
    <dbReference type="NCBI Taxonomy" id="103733"/>
    <lineage>
        <taxon>Bacteria</taxon>
        <taxon>Bacillati</taxon>
        <taxon>Actinomycetota</taxon>
        <taxon>Actinomycetes</taxon>
        <taxon>Pseudonocardiales</taxon>
        <taxon>Pseudonocardiaceae</taxon>
        <taxon>Saccharothrix</taxon>
    </lineage>
</organism>
<evidence type="ECO:0000256" key="4">
    <source>
        <dbReference type="ARBA" id="ARBA00022898"/>
    </source>
</evidence>
<dbReference type="InterPro" id="IPR015422">
    <property type="entry name" value="PyrdxlP-dep_Trfase_small"/>
</dbReference>
<dbReference type="CDD" id="cd00609">
    <property type="entry name" value="AAT_like"/>
    <property type="match status" value="1"/>
</dbReference>
<evidence type="ECO:0000313" key="7">
    <source>
        <dbReference type="Proteomes" id="UP000325787"/>
    </source>
</evidence>
<feature type="domain" description="Aminotransferase class I/classII large" evidence="5">
    <location>
        <begin position="55"/>
        <end position="401"/>
    </location>
</feature>
<dbReference type="InterPro" id="IPR050859">
    <property type="entry name" value="Class-I_PLP-dep_aminotransf"/>
</dbReference>
<dbReference type="OrthoDB" id="199743at2"/>
<dbReference type="GO" id="GO:1901605">
    <property type="term" value="P:alpha-amino acid metabolic process"/>
    <property type="evidence" value="ECO:0007669"/>
    <property type="project" value="TreeGrafter"/>
</dbReference>
<accession>A0A5Q0HE78</accession>
<dbReference type="PANTHER" id="PTHR42790">
    <property type="entry name" value="AMINOTRANSFERASE"/>
    <property type="match status" value="1"/>
</dbReference>
<dbReference type="Proteomes" id="UP000325787">
    <property type="component" value="Chromosome"/>
</dbReference>
<dbReference type="GO" id="GO:0030170">
    <property type="term" value="F:pyridoxal phosphate binding"/>
    <property type="evidence" value="ECO:0007669"/>
    <property type="project" value="InterPro"/>
</dbReference>
<comment type="cofactor">
    <cofactor evidence="1">
        <name>pyridoxal 5'-phosphate</name>
        <dbReference type="ChEBI" id="CHEBI:597326"/>
    </cofactor>
</comment>
<gene>
    <name evidence="6" type="ORF">EKG83_29585</name>
</gene>
<reference evidence="7" key="1">
    <citation type="journal article" date="2021" name="Curr. Microbiol.">
        <title>Complete genome of nocamycin-producing strain Saccharothrix syringae NRRL B-16468 reveals the biosynthetic potential for secondary metabolites.</title>
        <authorList>
            <person name="Mo X."/>
            <person name="Yang S."/>
        </authorList>
    </citation>
    <scope>NUCLEOTIDE SEQUENCE [LARGE SCALE GENOMIC DNA]</scope>
    <source>
        <strain evidence="7">ATCC 51364 / DSM 43886 / JCM 6844 / KCTC 9398 / NBRC 14523 / NRRL B-16468 / INA 2240</strain>
    </source>
</reference>
<proteinExistence type="predicted"/>
<evidence type="ECO:0000256" key="3">
    <source>
        <dbReference type="ARBA" id="ARBA00022679"/>
    </source>
</evidence>
<dbReference type="Gene3D" id="3.40.640.10">
    <property type="entry name" value="Type I PLP-dependent aspartate aminotransferase-like (Major domain)"/>
    <property type="match status" value="1"/>
</dbReference>
<dbReference type="InterPro" id="IPR015424">
    <property type="entry name" value="PyrdxlP-dep_Trfase"/>
</dbReference>
<evidence type="ECO:0000256" key="2">
    <source>
        <dbReference type="ARBA" id="ARBA00022576"/>
    </source>
</evidence>
<sequence>MNFLNEVAGRFPGAVSLAAGRPADHTHDVEALHSHLRTYCAHLRDARGYDEREVARELFQYGRTKGVVHELIAAGLRVDENIDADPESVVVTVGCQEALLLTLRALRRDAADVLLAASPMYVGVIGAAALVDLPVVPVPEGPDGLDPGDLRDAVRAARDRGLRPRACYLVPDFANPSGTTLPVEVRKELLALADDEDFLVLEDNPYGLFPLGEERLPTVKSLDDRRRVVYLASLAKSCFPGARVGFAVADQVVRDRRTGARRLFADELAKLKSMATVNTSPIAQALVAGRLLEHGGSLLAGTAADRAAYRRNLRLLLDGLARRFPAGGGHGVSWNSPGGGFFVVVTVPFVADDAALERSARAHGVLWTPMSHFYPAGGGERQLRLSCSAVGPDGIEDGLDRLAAFITTSTERGVG</sequence>
<dbReference type="PANTHER" id="PTHR42790:SF19">
    <property type="entry name" value="KYNURENINE_ALPHA-AMINOADIPATE AMINOTRANSFERASE, MITOCHONDRIAL"/>
    <property type="match status" value="1"/>
</dbReference>
<dbReference type="GO" id="GO:0008483">
    <property type="term" value="F:transaminase activity"/>
    <property type="evidence" value="ECO:0007669"/>
    <property type="project" value="UniProtKB-KW"/>
</dbReference>
<evidence type="ECO:0000259" key="5">
    <source>
        <dbReference type="Pfam" id="PF00155"/>
    </source>
</evidence>
<keyword evidence="3 6" id="KW-0808">Transferase</keyword>